<dbReference type="SUPFAM" id="SSF57850">
    <property type="entry name" value="RING/U-box"/>
    <property type="match status" value="1"/>
</dbReference>
<dbReference type="GO" id="GO:0008270">
    <property type="term" value="F:zinc ion binding"/>
    <property type="evidence" value="ECO:0007669"/>
    <property type="project" value="UniProtKB-KW"/>
</dbReference>
<evidence type="ECO:0000313" key="10">
    <source>
        <dbReference type="Proteomes" id="UP001165063"/>
    </source>
</evidence>
<evidence type="ECO:0000256" key="3">
    <source>
        <dbReference type="ARBA" id="ARBA00022771"/>
    </source>
</evidence>
<dbReference type="SUPFAM" id="SSF50969">
    <property type="entry name" value="YVTN repeat-like/Quinoprotein amine dehydrogenase"/>
    <property type="match status" value="1"/>
</dbReference>
<dbReference type="Pfam" id="PF26148">
    <property type="entry name" value="VPS18_RING_C"/>
    <property type="match status" value="1"/>
</dbReference>
<dbReference type="GO" id="GO:0007033">
    <property type="term" value="P:vacuole organization"/>
    <property type="evidence" value="ECO:0007669"/>
    <property type="project" value="TreeGrafter"/>
</dbReference>
<dbReference type="InterPro" id="IPR000547">
    <property type="entry name" value="Clathrin_H-chain/VPS_repeat"/>
</dbReference>
<dbReference type="GO" id="GO:0098588">
    <property type="term" value="C:bounding membrane of organelle"/>
    <property type="evidence" value="ECO:0007669"/>
    <property type="project" value="UniProtKB-ARBA"/>
</dbReference>
<evidence type="ECO:0000256" key="4">
    <source>
        <dbReference type="ARBA" id="ARBA00022833"/>
    </source>
</evidence>
<evidence type="ECO:0000313" key="9">
    <source>
        <dbReference type="EMBL" id="GMG21778.1"/>
    </source>
</evidence>
<evidence type="ECO:0000256" key="6">
    <source>
        <dbReference type="ARBA" id="ARBA00029433"/>
    </source>
</evidence>
<dbReference type="Pfam" id="PF05131">
    <property type="entry name" value="Pep3_Vps18"/>
    <property type="match status" value="1"/>
</dbReference>
<dbReference type="InterPro" id="IPR007810">
    <property type="entry name" value="Pep3/Vps18_beta-prop"/>
</dbReference>
<dbReference type="OrthoDB" id="1845386at2759"/>
<sequence length="968" mass="111840">MDTIEVSSAKEAIISLEEVGLQFQIESDIAKLLVKNNILYIVLTAGLIYRIDLDNPETVDQLRINSTHFVSNAYLDDDGYHLIVQTSKNEFFYLNILSTTFKTLGKLRGIPISSILFVDDGKRGQSSTGAIFVSTLTGLIYEYSVQSNKEKSFKQIWKSRESISGISGGLVKDKDSPVPHYNIHVHIGEANKLLQFTSSELSNCFKKDPLVYNFYSLLHFTSNSSSLAFLDINEEEGIYQICYGKLNFKTKNELNYLKIDQHTASRIGSILLTKYHLLLLLNSNELIIYNQLNGLETARTNFEGGQFIQFANDDKYETYWLHSADAIYEILLNDENSDIWKIMVSKNMFDEALSLLKSSSQADSTKRDIILIAKGNYLFESRSYDKAATILANTSESFEKVALKFMNIQKNSSLRLYLITKLKTLPSKFYMQRVMLSSWIVESFIEGLNDLDNNLFIKTSSTNNTLNGNGDGSLDSTVQKKKDQFLKKFHKFLDEFKDLLDKETVYQIISAHDRPDELLYYSNLIHDHEFVLKHYMNLQKWDEALKVLCVQNDAELIYKYSTALLVNYPVETVKTWTRLVDDLDYERLLPALLTYNKMIWKSTDIKPEYNQTVQFLQFLVREKQVKSKIIHNTFLSILISYPNVEKENLIIKYLETQQKSRSLFGKSVEYEIFFDQDFILRLCFKHKKIQSAIFIYSMLGNYEEAVQLALDNDLIDVAVFVAGKPLESSSQRKKLWLNISEKLIKKVIMNDKFLKQHQKLLQININGDPDELENMSTDNKISNLLSYLLSKCELLTVKDLLPLFPDFIVIDNFKEEVVKSLENMSLEMHKLTNEMNSSVLQSKKINKQIDDFQKTSFQVISSTESCVICNKVLTIRKFITFPCYHSFHQDCLVRVILNSNDYKFKNSIYKLQKKIMLNKGNKETINELKAEIDELLSTKCALCTDIKINDIEEPLVKAGDREQDEWEL</sequence>
<dbReference type="InterPro" id="IPR011044">
    <property type="entry name" value="Quino_amine_DH_bsu"/>
</dbReference>
<dbReference type="InterPro" id="IPR001841">
    <property type="entry name" value="Znf_RING"/>
</dbReference>
<dbReference type="GO" id="GO:0006904">
    <property type="term" value="P:vesicle docking involved in exocytosis"/>
    <property type="evidence" value="ECO:0007669"/>
    <property type="project" value="TreeGrafter"/>
</dbReference>
<dbReference type="PANTHER" id="PTHR23323">
    <property type="entry name" value="VACUOLAR PROTEIN SORTING-ASSOCIATED PROTEIN"/>
    <property type="match status" value="1"/>
</dbReference>
<evidence type="ECO:0000259" key="8">
    <source>
        <dbReference type="SMART" id="SM00184"/>
    </source>
</evidence>
<proteinExistence type="inferred from homology"/>
<dbReference type="PROSITE" id="PS50236">
    <property type="entry name" value="CHCR"/>
    <property type="match status" value="1"/>
</dbReference>
<dbReference type="GO" id="GO:0005768">
    <property type="term" value="C:endosome"/>
    <property type="evidence" value="ECO:0007669"/>
    <property type="project" value="TreeGrafter"/>
</dbReference>
<feature type="repeat" description="CHCR" evidence="7">
    <location>
        <begin position="576"/>
        <end position="752"/>
    </location>
</feature>
<comment type="subcellular location">
    <subcellularLocation>
        <location evidence="6">Endomembrane system</location>
        <topology evidence="6">Peripheral membrane protein</topology>
        <orientation evidence="6">Cytoplasmic side</orientation>
    </subcellularLocation>
</comment>
<reference evidence="9" key="1">
    <citation type="submission" date="2023-04" db="EMBL/GenBank/DDBJ databases">
        <title>Ambrosiozyma monospora NBRC 1965.</title>
        <authorList>
            <person name="Ichikawa N."/>
            <person name="Sato H."/>
            <person name="Tonouchi N."/>
        </authorList>
    </citation>
    <scope>NUCLEOTIDE SEQUENCE</scope>
    <source>
        <strain evidence="9">NBRC 1965</strain>
    </source>
</reference>
<dbReference type="PANTHER" id="PTHR23323:SF26">
    <property type="entry name" value="VACUOLAR PROTEIN SORTING-ASSOCIATED PROTEIN 18 HOMOLOG"/>
    <property type="match status" value="1"/>
</dbReference>
<keyword evidence="4" id="KW-0862">Zinc</keyword>
<accession>A0A9W6YV13</accession>
<dbReference type="GO" id="GO:0006886">
    <property type="term" value="P:intracellular protein transport"/>
    <property type="evidence" value="ECO:0007669"/>
    <property type="project" value="UniProtKB-UniRule"/>
</dbReference>
<evidence type="ECO:0000256" key="7">
    <source>
        <dbReference type="PROSITE-ProRule" id="PRU01006"/>
    </source>
</evidence>
<evidence type="ECO:0000256" key="1">
    <source>
        <dbReference type="ARBA" id="ARBA00010454"/>
    </source>
</evidence>
<evidence type="ECO:0000256" key="5">
    <source>
        <dbReference type="ARBA" id="ARBA00023136"/>
    </source>
</evidence>
<dbReference type="Gene3D" id="3.30.40.10">
    <property type="entry name" value="Zinc/RING finger domain, C3HC4 (zinc finger)"/>
    <property type="match status" value="1"/>
</dbReference>
<dbReference type="EMBL" id="BSXU01000792">
    <property type="protein sequence ID" value="GMG21778.1"/>
    <property type="molecule type" value="Genomic_DNA"/>
</dbReference>
<comment type="caution">
    <text evidence="9">The sequence shown here is derived from an EMBL/GenBank/DDBJ whole genome shotgun (WGS) entry which is preliminary data.</text>
</comment>
<keyword evidence="10" id="KW-1185">Reference proteome</keyword>
<organism evidence="9 10">
    <name type="scientific">Ambrosiozyma monospora</name>
    <name type="common">Yeast</name>
    <name type="synonym">Endomycopsis monosporus</name>
    <dbReference type="NCBI Taxonomy" id="43982"/>
    <lineage>
        <taxon>Eukaryota</taxon>
        <taxon>Fungi</taxon>
        <taxon>Dikarya</taxon>
        <taxon>Ascomycota</taxon>
        <taxon>Saccharomycotina</taxon>
        <taxon>Pichiomycetes</taxon>
        <taxon>Pichiales</taxon>
        <taxon>Pichiaceae</taxon>
        <taxon>Ambrosiozyma</taxon>
    </lineage>
</organism>
<dbReference type="GO" id="GO:0030897">
    <property type="term" value="C:HOPS complex"/>
    <property type="evidence" value="ECO:0007669"/>
    <property type="project" value="TreeGrafter"/>
</dbReference>
<dbReference type="GO" id="GO:0048284">
    <property type="term" value="P:organelle fusion"/>
    <property type="evidence" value="ECO:0007669"/>
    <property type="project" value="TreeGrafter"/>
</dbReference>
<keyword evidence="5" id="KW-0472">Membrane</keyword>
<evidence type="ECO:0000256" key="2">
    <source>
        <dbReference type="ARBA" id="ARBA00022723"/>
    </source>
</evidence>
<dbReference type="GO" id="GO:0030674">
    <property type="term" value="F:protein-macromolecule adaptor activity"/>
    <property type="evidence" value="ECO:0007669"/>
    <property type="project" value="TreeGrafter"/>
</dbReference>
<comment type="similarity">
    <text evidence="1">Belongs to the VPS18 family.</text>
</comment>
<dbReference type="AlphaFoldDB" id="A0A9W6YV13"/>
<dbReference type="SMART" id="SM00184">
    <property type="entry name" value="RING"/>
    <property type="match status" value="1"/>
</dbReference>
<feature type="domain" description="RING-type" evidence="8">
    <location>
        <begin position="866"/>
        <end position="943"/>
    </location>
</feature>
<name>A0A9W6YV13_AMBMO</name>
<dbReference type="GO" id="GO:0007032">
    <property type="term" value="P:endosome organization"/>
    <property type="evidence" value="ECO:0007669"/>
    <property type="project" value="TreeGrafter"/>
</dbReference>
<keyword evidence="3" id="KW-0863">Zinc-finger</keyword>
<gene>
    <name evidence="9" type="ORF">Amon01_000224600</name>
</gene>
<keyword evidence="2" id="KW-0479">Metal-binding</keyword>
<dbReference type="InterPro" id="IPR013083">
    <property type="entry name" value="Znf_RING/FYVE/PHD"/>
</dbReference>
<dbReference type="InterPro" id="IPR058919">
    <property type="entry name" value="Pep3/Vps18_RING_C"/>
</dbReference>
<dbReference type="Proteomes" id="UP001165063">
    <property type="component" value="Unassembled WGS sequence"/>
</dbReference>
<protein>
    <submittedName>
        <fullName evidence="9">Unnamed protein product</fullName>
    </submittedName>
</protein>